<dbReference type="Proteomes" id="UP001078443">
    <property type="component" value="Unassembled WGS sequence"/>
</dbReference>
<dbReference type="InterPro" id="IPR029151">
    <property type="entry name" value="Sensor-like_sf"/>
</dbReference>
<reference evidence="2" key="1">
    <citation type="submission" date="2022-12" db="EMBL/GenBank/DDBJ databases">
        <authorList>
            <person name="Wang J."/>
        </authorList>
    </citation>
    <scope>NUCLEOTIDE SEQUENCE</scope>
    <source>
        <strain evidence="2">HY-45-18</strain>
    </source>
</reference>
<dbReference type="InterPro" id="IPR001633">
    <property type="entry name" value="EAL_dom"/>
</dbReference>
<dbReference type="Gene3D" id="3.20.20.450">
    <property type="entry name" value="EAL domain"/>
    <property type="match status" value="1"/>
</dbReference>
<dbReference type="PROSITE" id="PS50883">
    <property type="entry name" value="EAL"/>
    <property type="match status" value="1"/>
</dbReference>
<organism evidence="2 3">
    <name type="scientific">Clostridium aestuarii</name>
    <dbReference type="NCBI Taxonomy" id="338193"/>
    <lineage>
        <taxon>Bacteria</taxon>
        <taxon>Bacillati</taxon>
        <taxon>Bacillota</taxon>
        <taxon>Clostridia</taxon>
        <taxon>Eubacteriales</taxon>
        <taxon>Clostridiaceae</taxon>
        <taxon>Clostridium</taxon>
    </lineage>
</organism>
<dbReference type="SUPFAM" id="SSF141868">
    <property type="entry name" value="EAL domain-like"/>
    <property type="match status" value="1"/>
</dbReference>
<evidence type="ECO:0000259" key="1">
    <source>
        <dbReference type="PROSITE" id="PS50883"/>
    </source>
</evidence>
<dbReference type="InterPro" id="IPR035919">
    <property type="entry name" value="EAL_sf"/>
</dbReference>
<protein>
    <submittedName>
        <fullName evidence="2">EAL domain-containing protein</fullName>
    </submittedName>
</protein>
<name>A0ABT4CYI6_9CLOT</name>
<dbReference type="Gene3D" id="3.30.450.20">
    <property type="entry name" value="PAS domain"/>
    <property type="match status" value="1"/>
</dbReference>
<dbReference type="EMBL" id="JAPQER010000002">
    <property type="protein sequence ID" value="MCY6484052.1"/>
    <property type="molecule type" value="Genomic_DNA"/>
</dbReference>
<dbReference type="PANTHER" id="PTHR33121">
    <property type="entry name" value="CYCLIC DI-GMP PHOSPHODIESTERASE PDEF"/>
    <property type="match status" value="1"/>
</dbReference>
<evidence type="ECO:0000313" key="2">
    <source>
        <dbReference type="EMBL" id="MCY6484052.1"/>
    </source>
</evidence>
<proteinExistence type="predicted"/>
<dbReference type="Pfam" id="PF00563">
    <property type="entry name" value="EAL"/>
    <property type="match status" value="1"/>
</dbReference>
<accession>A0ABT4CYI6</accession>
<dbReference type="PANTHER" id="PTHR33121:SF76">
    <property type="entry name" value="SIGNALING PROTEIN"/>
    <property type="match status" value="1"/>
</dbReference>
<dbReference type="RefSeq" id="WP_268040322.1">
    <property type="nucleotide sequence ID" value="NZ_JAPQER010000002.1"/>
</dbReference>
<dbReference type="CDD" id="cd18773">
    <property type="entry name" value="PDC1_HK_sensor"/>
    <property type="match status" value="1"/>
</dbReference>
<gene>
    <name evidence="2" type="ORF">OW763_06765</name>
</gene>
<feature type="domain" description="EAL" evidence="1">
    <location>
        <begin position="1"/>
        <end position="252"/>
    </location>
</feature>
<evidence type="ECO:0000313" key="3">
    <source>
        <dbReference type="Proteomes" id="UP001078443"/>
    </source>
</evidence>
<dbReference type="InterPro" id="IPR050706">
    <property type="entry name" value="Cyclic-di-GMP_PDE-like"/>
</dbReference>
<dbReference type="SMART" id="SM00052">
    <property type="entry name" value="EAL"/>
    <property type="match status" value="1"/>
</dbReference>
<keyword evidence="3" id="KW-1185">Reference proteome</keyword>
<dbReference type="SUPFAM" id="SSF103190">
    <property type="entry name" value="Sensory domain-like"/>
    <property type="match status" value="1"/>
</dbReference>
<dbReference type="CDD" id="cd01948">
    <property type="entry name" value="EAL"/>
    <property type="match status" value="1"/>
</dbReference>
<sequence length="410" mass="47050">MNNEIDINNIIKNKNLEIKFQPIVSIIKQLVIGFEVSSIGCHQKDEFVTIDELIKCAKNKDVIIDLDRLYREKAVESFSKLYCETKEKILFININASIISKFVGSGVIMDLVNKFNLKPQNVVLEIVEDNIEDIESLKSFTTNYRSKGFLVALSDIGYGFANLDKISYVEPDIIKISGAITQNIESDYYKQEIFKSLVNLCKNIGALVVADGIESLQQAFTTIELGADMLKGEYFGISQEITNEFMDNIKGNVQYIAKKYKDYMIDKINIEKSRHKRYESIMENILNELSNVREKEFNNKLKEVISDYDIFECVYILNKDGVQVSDTFTHYKNMLSQKALIFHPAKRGTNHSLKKYYYFLKNMGLSKYITEPYISLATGNLCITISSIFANKDNENYILCIDFNPNDISI</sequence>
<comment type="caution">
    <text evidence="2">The sequence shown here is derived from an EMBL/GenBank/DDBJ whole genome shotgun (WGS) entry which is preliminary data.</text>
</comment>